<dbReference type="RefSeq" id="WP_012244834.1">
    <property type="nucleotide sequence ID" value="NC_010168.1"/>
</dbReference>
<dbReference type="AlphaFoldDB" id="A9WQ07"/>
<keyword evidence="1" id="KW-0472">Membrane</keyword>
<dbReference type="STRING" id="288705.RSal33209_1416"/>
<evidence type="ECO:0000313" key="3">
    <source>
        <dbReference type="Proteomes" id="UP000002007"/>
    </source>
</evidence>
<evidence type="ECO:0000256" key="1">
    <source>
        <dbReference type="SAM" id="Phobius"/>
    </source>
</evidence>
<keyword evidence="3" id="KW-1185">Reference proteome</keyword>
<organism evidence="2 3">
    <name type="scientific">Renibacterium salmoninarum (strain ATCC 33209 / DSM 20767 / JCM 11484 / NBRC 15589 / NCIMB 2235)</name>
    <dbReference type="NCBI Taxonomy" id="288705"/>
    <lineage>
        <taxon>Bacteria</taxon>
        <taxon>Bacillati</taxon>
        <taxon>Actinomycetota</taxon>
        <taxon>Actinomycetes</taxon>
        <taxon>Micrococcales</taxon>
        <taxon>Micrococcaceae</taxon>
        <taxon>Renibacterium</taxon>
    </lineage>
</organism>
<sequence length="116" mass="12707">MGGFFQRAISKMLFGTLLFFVALSLFIASFGSLVYCAYLEGFSTWPLPTAGTVLSLILLIWAAVLLKAQPSKAVRSLDRPLDLPYDLDGSMKAPSSMAQIYRHPMGPFKAKSTKLV</sequence>
<evidence type="ECO:0000313" key="2">
    <source>
        <dbReference type="EMBL" id="ABY23153.1"/>
    </source>
</evidence>
<keyword evidence="1" id="KW-0812">Transmembrane</keyword>
<name>A9WQ07_RENSM</name>
<gene>
    <name evidence="2" type="ordered locus">RSal33209_1416</name>
</gene>
<dbReference type="Proteomes" id="UP000002007">
    <property type="component" value="Chromosome"/>
</dbReference>
<dbReference type="HOGENOM" id="CLU_2094858_0_0_11"/>
<keyword evidence="1" id="KW-1133">Transmembrane helix</keyword>
<protein>
    <submittedName>
        <fullName evidence="2">Uncharacterized protein</fullName>
    </submittedName>
</protein>
<feature type="transmembrane region" description="Helical" evidence="1">
    <location>
        <begin position="46"/>
        <end position="66"/>
    </location>
</feature>
<reference evidence="3" key="1">
    <citation type="journal article" date="2008" name="J. Bacteriol.">
        <title>Genome sequence of the fish pathogen Renibacterium salmoninarum suggests reductive evolution away from an environmental Arthrobacter ancestor.</title>
        <authorList>
            <person name="Wiens G.D."/>
            <person name="Rockey D.D."/>
            <person name="Wu Z."/>
            <person name="Chang J."/>
            <person name="Levy R."/>
            <person name="Crane S."/>
            <person name="Chen D.S."/>
            <person name="Capri G.R."/>
            <person name="Burnett J.R."/>
            <person name="Sudheesh P.S."/>
            <person name="Schipma M.J."/>
            <person name="Burd H."/>
            <person name="Bhattacharyya A."/>
            <person name="Rhodes L.D."/>
            <person name="Kaul R."/>
            <person name="Strom M.S."/>
        </authorList>
    </citation>
    <scope>NUCLEOTIDE SEQUENCE [LARGE SCALE GENOMIC DNA]</scope>
    <source>
        <strain evidence="3">ATCC 33209 / DSM 20767 / JCM 11484 / NBRC 15589 / NCIMB 2235</strain>
    </source>
</reference>
<accession>A9WQ07</accession>
<proteinExistence type="predicted"/>
<dbReference type="EMBL" id="CP000910">
    <property type="protein sequence ID" value="ABY23153.1"/>
    <property type="molecule type" value="Genomic_DNA"/>
</dbReference>
<dbReference type="KEGG" id="rsa:RSal33209_1416"/>